<evidence type="ECO:0008006" key="3">
    <source>
        <dbReference type="Google" id="ProtNLM"/>
    </source>
</evidence>
<organism evidence="1 2">
    <name type="scientific">Pseudomonas veronii</name>
    <dbReference type="NCBI Taxonomy" id="76761"/>
    <lineage>
        <taxon>Bacteria</taxon>
        <taxon>Pseudomonadati</taxon>
        <taxon>Pseudomonadota</taxon>
        <taxon>Gammaproteobacteria</taxon>
        <taxon>Pseudomonadales</taxon>
        <taxon>Pseudomonadaceae</taxon>
        <taxon>Pseudomonas</taxon>
    </lineage>
</organism>
<protein>
    <recommendedName>
        <fullName evidence="3">Tail tape measure protein</fullName>
    </recommendedName>
</protein>
<dbReference type="EMBL" id="VWXT01000031">
    <property type="protein sequence ID" value="KAA6188206.1"/>
    <property type="molecule type" value="Genomic_DNA"/>
</dbReference>
<dbReference type="Proteomes" id="UP000323909">
    <property type="component" value="Unassembled WGS sequence"/>
</dbReference>
<proteinExistence type="predicted"/>
<sequence length="381" mass="39120">MQETKYGIKLAQEDYRWMIGDADLGNVLAPFSTSAVAPVSLDAAAQPPLELRSALVTLSVDINALTQEQVRLREALEALNSTLFINGNSLAPKQADVTASAAEEKAKEPADGPVMSAIKESGDELWDAFKSKLAEKAIDFVAGSLGKVFKGRKNISGRNTRLRRLFEQPGQALGGSPMGFHSGAPSQNYPAFAMANPPASAANLPSGALTDALGKFESLGIRRLGPFRVAEASLDVIQGVRNGDAHAIGSGLSTAGGAWAGASAGAAIGTMVFPGVGTAVGGAIGGLLGSEAGAWIGGKLFGSSDRLPTPGAVSKELSSARTDNVQVTLAPSIQITGVNPADAQQVVNQVIQALQFQCLPMFSDALGIRRNAALADSPGGD</sequence>
<evidence type="ECO:0000313" key="2">
    <source>
        <dbReference type="Proteomes" id="UP000323909"/>
    </source>
</evidence>
<dbReference type="RefSeq" id="WP_150054028.1">
    <property type="nucleotide sequence ID" value="NZ_VWXT01000031.1"/>
</dbReference>
<comment type="caution">
    <text evidence="1">The sequence shown here is derived from an EMBL/GenBank/DDBJ whole genome shotgun (WGS) entry which is preliminary data.</text>
</comment>
<evidence type="ECO:0000313" key="1">
    <source>
        <dbReference type="EMBL" id="KAA6188206.1"/>
    </source>
</evidence>
<gene>
    <name evidence="1" type="ORF">F3K53_02465</name>
</gene>
<reference evidence="1 2" key="1">
    <citation type="submission" date="2019-09" db="EMBL/GenBank/DDBJ databases">
        <title>Genomic sequencing of 4 copper resistant soil isolates.</title>
        <authorList>
            <person name="Havryliuk O."/>
        </authorList>
    </citation>
    <scope>NUCLEOTIDE SEQUENCE [LARGE SCALE GENOMIC DNA]</scope>
    <source>
        <strain evidence="1 2">UKR4</strain>
    </source>
</reference>
<name>A0A5M8FWJ8_PSEVE</name>
<accession>A0A5M8FWJ8</accession>
<dbReference type="AlphaFoldDB" id="A0A5M8FWJ8"/>